<dbReference type="EMBL" id="BDQK01000005">
    <property type="protein sequence ID" value="GBF79863.1"/>
    <property type="molecule type" value="Genomic_DNA"/>
</dbReference>
<name>A0A401IF14_APHSA</name>
<keyword evidence="3" id="KW-1185">Reference proteome</keyword>
<accession>A0A401IF14</accession>
<evidence type="ECO:0008006" key="4">
    <source>
        <dbReference type="Google" id="ProtNLM"/>
    </source>
</evidence>
<dbReference type="InterPro" id="IPR022222">
    <property type="entry name" value="DUF3747"/>
</dbReference>
<reference evidence="3" key="1">
    <citation type="submission" date="2017-05" db="EMBL/GenBank/DDBJ databases">
        <title>Physiological properties and genetic analysis related to exopolysaccharide production of fresh-water unicellular cyanobacterium Aphanothece sacrum, Suizenji Nori, that has been cultured as a food source in Japan.</title>
        <authorList>
            <person name="Kanesaki Y."/>
            <person name="Yoshikawa S."/>
            <person name="Ohki K."/>
        </authorList>
    </citation>
    <scope>NUCLEOTIDE SEQUENCE [LARGE SCALE GENOMIC DNA]</scope>
    <source>
        <strain evidence="3">FPU1</strain>
    </source>
</reference>
<organism evidence="2 3">
    <name type="scientific">Aphanothece sacrum FPU1</name>
    <dbReference type="NCBI Taxonomy" id="1920663"/>
    <lineage>
        <taxon>Bacteria</taxon>
        <taxon>Bacillati</taxon>
        <taxon>Cyanobacteriota</taxon>
        <taxon>Cyanophyceae</taxon>
        <taxon>Oscillatoriophycideae</taxon>
        <taxon>Chroococcales</taxon>
        <taxon>Aphanothecaceae</taxon>
        <taxon>Aphanothece</taxon>
    </lineage>
</organism>
<gene>
    <name evidence="2" type="ORF">AsFPU1_1263</name>
</gene>
<evidence type="ECO:0000256" key="1">
    <source>
        <dbReference type="SAM" id="MobiDB-lite"/>
    </source>
</evidence>
<dbReference type="RefSeq" id="WP_124972165.1">
    <property type="nucleotide sequence ID" value="NZ_BDQK01000005.1"/>
</dbReference>
<dbReference type="AlphaFoldDB" id="A0A401IF14"/>
<evidence type="ECO:0000313" key="3">
    <source>
        <dbReference type="Proteomes" id="UP000287247"/>
    </source>
</evidence>
<dbReference type="Pfam" id="PF12565">
    <property type="entry name" value="DUF3747"/>
    <property type="match status" value="1"/>
</dbReference>
<dbReference type="Proteomes" id="UP000287247">
    <property type="component" value="Unassembled WGS sequence"/>
</dbReference>
<dbReference type="OrthoDB" id="9759810at2"/>
<comment type="caution">
    <text evidence="2">The sequence shown here is derived from an EMBL/GenBank/DDBJ whole genome shotgun (WGS) entry which is preliminary data.</text>
</comment>
<feature type="region of interest" description="Disordered" evidence="1">
    <location>
        <begin position="208"/>
        <end position="266"/>
    </location>
</feature>
<evidence type="ECO:0000313" key="2">
    <source>
        <dbReference type="EMBL" id="GBF79863.1"/>
    </source>
</evidence>
<sequence length="359" mass="40002">MKFTLIRNIVTLTTLTLISIIPPSYSSQFEQQEVQQEEFIAIARPYGENKYDLLILRQIPGQQQCWRENGSNPVLVEPLLLNFNFTGSCERSTDSNGYSIRVDGEDYGLDYLLRLVERNGELVLVGTHRVNTSEPEIVIGRTHGLQSGFMRIDLDPAWRFTRRAYGGKALSHIYLSGDNVAMTAQNPSQGNLEPAQSNSEPIREMTFTSKNQGSLPSPPNTLTSSPHQPITPSPPQPLTSLPAFSDLPPLSPPVQNNNNRIVPPPPLLGRKNVSESLGSLSNRNNPSIPKTYTPQGYRVIVAANDRNQQEQLRSLYPDAFPTSYNGRAMWQVGLFSSRENAQKAYQSLENEGLRAIILP</sequence>
<protein>
    <recommendedName>
        <fullName evidence="4">SPOR domain-containing protein</fullName>
    </recommendedName>
</protein>
<proteinExistence type="predicted"/>